<name>A0A7Y6QAN6_9HYPH</name>
<evidence type="ECO:0000313" key="1">
    <source>
        <dbReference type="EMBL" id="NVD42099.1"/>
    </source>
</evidence>
<dbReference type="Gene3D" id="3.20.20.70">
    <property type="entry name" value="Aldolase class I"/>
    <property type="match status" value="1"/>
</dbReference>
<keyword evidence="2" id="KW-1185">Reference proteome</keyword>
<protein>
    <submittedName>
        <fullName evidence="1">4-hydroxythreonine-4-phosphate dehydrogenase</fullName>
    </submittedName>
</protein>
<gene>
    <name evidence="1" type="ORF">HT585_24840</name>
</gene>
<dbReference type="SUPFAM" id="SSF51366">
    <property type="entry name" value="Ribulose-phoshate binding barrel"/>
    <property type="match status" value="1"/>
</dbReference>
<reference evidence="1 2" key="1">
    <citation type="submission" date="2020-06" db="EMBL/GenBank/DDBJ databases">
        <authorList>
            <person name="Grouzdev D.S."/>
        </authorList>
    </citation>
    <scope>NUCLEOTIDE SEQUENCE [LARGE SCALE GENOMIC DNA]</scope>
    <source>
        <strain evidence="1 2">HO-A22</strain>
    </source>
</reference>
<evidence type="ECO:0000313" key="2">
    <source>
        <dbReference type="Proteomes" id="UP000520198"/>
    </source>
</evidence>
<organism evidence="1 2">
    <name type="scientific">Ensifer oleiphilus</name>
    <dbReference type="NCBI Taxonomy" id="2742698"/>
    <lineage>
        <taxon>Bacteria</taxon>
        <taxon>Pseudomonadati</taxon>
        <taxon>Pseudomonadota</taxon>
        <taxon>Alphaproteobacteria</taxon>
        <taxon>Hyphomicrobiales</taxon>
        <taxon>Rhizobiaceae</taxon>
        <taxon>Sinorhizobium/Ensifer group</taxon>
        <taxon>Ensifer</taxon>
    </lineage>
</organism>
<dbReference type="EMBL" id="JABWDU010000008">
    <property type="protein sequence ID" value="NVD42099.1"/>
    <property type="molecule type" value="Genomic_DNA"/>
</dbReference>
<dbReference type="InterPro" id="IPR011060">
    <property type="entry name" value="RibuloseP-bd_barrel"/>
</dbReference>
<dbReference type="Proteomes" id="UP000520198">
    <property type="component" value="Unassembled WGS sequence"/>
</dbReference>
<sequence>MSEPDFIFMLTRDDRTVADAAVHLQTALAAGVRHIGFKDIGLPFAELAALNRTIRDNGARSYLEVVSLDVDSEIVSVRAAVKLGVDYLLGGTHVAEVLPLIEGTDIRYYPFAGGITGHPSVLEGSIADIAASAIDLASHDGVHGLDLLAYRSQTDVPALIKTVCASVNKPVIVAGSIDRAARIQAVIDSDAAGFTVGTAALDGVFPASRQGLAQQLLEIRAAMAKAS</sequence>
<dbReference type="AlphaFoldDB" id="A0A7Y6QAN6"/>
<proteinExistence type="predicted"/>
<dbReference type="InterPro" id="IPR013785">
    <property type="entry name" value="Aldolase_TIM"/>
</dbReference>
<accession>A0A7Y6QAN6</accession>
<comment type="caution">
    <text evidence="1">The sequence shown here is derived from an EMBL/GenBank/DDBJ whole genome shotgun (WGS) entry which is preliminary data.</text>
</comment>
<dbReference type="RefSeq" id="WP_176355480.1">
    <property type="nucleotide sequence ID" value="NZ_JABWDU010000008.1"/>
</dbReference>